<dbReference type="GO" id="GO:0006310">
    <property type="term" value="P:DNA recombination"/>
    <property type="evidence" value="ECO:0007669"/>
    <property type="project" value="UniProtKB-KW"/>
</dbReference>
<dbReference type="Pfam" id="PF00589">
    <property type="entry name" value="Phage_integrase"/>
    <property type="match status" value="1"/>
</dbReference>
<dbReference type="Gene3D" id="1.10.443.10">
    <property type="entry name" value="Intergrase catalytic core"/>
    <property type="match status" value="1"/>
</dbReference>
<dbReference type="AlphaFoldDB" id="A0A367WE45"/>
<dbReference type="PANTHER" id="PTHR30629">
    <property type="entry name" value="PROPHAGE INTEGRASE"/>
    <property type="match status" value="1"/>
</dbReference>
<dbReference type="CDD" id="cd00801">
    <property type="entry name" value="INT_P4_C"/>
    <property type="match status" value="1"/>
</dbReference>
<evidence type="ECO:0000313" key="10">
    <source>
        <dbReference type="Proteomes" id="UP000253226"/>
    </source>
</evidence>
<feature type="domain" description="Tyr recombinase" evidence="7">
    <location>
        <begin position="213"/>
        <end position="401"/>
    </location>
</feature>
<dbReference type="SUPFAM" id="SSF56349">
    <property type="entry name" value="DNA breaking-rejoining enzymes"/>
    <property type="match status" value="1"/>
</dbReference>
<protein>
    <recommendedName>
        <fullName evidence="11">Tyr recombinase domain-containing protein</fullName>
    </recommendedName>
</protein>
<name>A0A367WE45_9PROT</name>
<dbReference type="RefSeq" id="WP_114100810.1">
    <property type="nucleotide sequence ID" value="NZ_JPWF01000002.1"/>
</dbReference>
<dbReference type="InterPro" id="IPR053876">
    <property type="entry name" value="Phage_int_M"/>
</dbReference>
<dbReference type="InterPro" id="IPR011010">
    <property type="entry name" value="DNA_brk_join_enz"/>
</dbReference>
<proteinExistence type="inferred from homology"/>
<dbReference type="GO" id="GO:0003677">
    <property type="term" value="F:DNA binding"/>
    <property type="evidence" value="ECO:0007669"/>
    <property type="project" value="UniProtKB-UniRule"/>
</dbReference>
<feature type="region of interest" description="Disordered" evidence="6">
    <location>
        <begin position="84"/>
        <end position="109"/>
    </location>
</feature>
<evidence type="ECO:0008006" key="11">
    <source>
        <dbReference type="Google" id="ProtNLM"/>
    </source>
</evidence>
<evidence type="ECO:0000259" key="8">
    <source>
        <dbReference type="PROSITE" id="PS51900"/>
    </source>
</evidence>
<keyword evidence="3 5" id="KW-0238">DNA-binding</keyword>
<dbReference type="Gene3D" id="3.30.160.390">
    <property type="entry name" value="Integrase, DNA-binding domain"/>
    <property type="match status" value="1"/>
</dbReference>
<dbReference type="GO" id="GO:0015074">
    <property type="term" value="P:DNA integration"/>
    <property type="evidence" value="ECO:0007669"/>
    <property type="project" value="UniProtKB-KW"/>
</dbReference>
<gene>
    <name evidence="9" type="ORF">TH19_02795</name>
</gene>
<comment type="similarity">
    <text evidence="1">Belongs to the 'phage' integrase family.</text>
</comment>
<dbReference type="PANTHER" id="PTHR30629:SF2">
    <property type="entry name" value="PROPHAGE INTEGRASE INTS-RELATED"/>
    <property type="match status" value="1"/>
</dbReference>
<reference evidence="9 10" key="1">
    <citation type="submission" date="2014-07" db="EMBL/GenBank/DDBJ databases">
        <title>Draft genome sequence of Thalassospira profundimaris 35.</title>
        <authorList>
            <person name="Lai Q."/>
            <person name="Shao Z."/>
        </authorList>
    </citation>
    <scope>NUCLEOTIDE SEQUENCE [LARGE SCALE GENOMIC DNA]</scope>
    <source>
        <strain evidence="9 10">35</strain>
    </source>
</reference>
<dbReference type="Gene3D" id="1.10.150.130">
    <property type="match status" value="1"/>
</dbReference>
<evidence type="ECO:0000313" key="9">
    <source>
        <dbReference type="EMBL" id="RCK38750.1"/>
    </source>
</evidence>
<accession>A0A367WE45</accession>
<dbReference type="EMBL" id="JPWF01000002">
    <property type="protein sequence ID" value="RCK38750.1"/>
    <property type="molecule type" value="Genomic_DNA"/>
</dbReference>
<sequence length="427" mass="48006">MRKRLTDRFLATLKPPPNGRLEVTDDSGAGLVFRMSNDGACSWAVRYSIAGKQKRVTLGRYVQADPKIGMTLASARKKAAEITANAKEGTDLPDKEARQRAEAEQAAKRPQTVESLLRRYVDAYCKQNQRKWLETERMFENHVYPVIGRLPLSDLRRADIVALLDHLQNDKGFTAQVNRVRSNLIAAFNWAIEREYLDANPAAAVKRRKIEKPRNRTLSDAELIAIWKAADKLPYPSGPYLKTLILTGQRRDEVRCMTWDEIRHAALAGCRDGAQAAGGMAWVIPGERNKSKRDHIVPVSGLFENLLADLPRLSDAPTAPVFTSNGQKPYAGTRRLKEIIDRESGVTGWVFHDIRRTVRTNFAILGVSREVAERVLNHATPSLEGTYNTHEYWPEKRDALQRWADRLSMMLEGGSDNVVPLRSGASV</sequence>
<dbReference type="InterPro" id="IPR013762">
    <property type="entry name" value="Integrase-like_cat_sf"/>
</dbReference>
<comment type="caution">
    <text evidence="9">The sequence shown here is derived from an EMBL/GenBank/DDBJ whole genome shotgun (WGS) entry which is preliminary data.</text>
</comment>
<evidence type="ECO:0000256" key="5">
    <source>
        <dbReference type="PROSITE-ProRule" id="PRU01248"/>
    </source>
</evidence>
<evidence type="ECO:0000256" key="1">
    <source>
        <dbReference type="ARBA" id="ARBA00008857"/>
    </source>
</evidence>
<evidence type="ECO:0000259" key="7">
    <source>
        <dbReference type="PROSITE" id="PS51898"/>
    </source>
</evidence>
<evidence type="ECO:0000256" key="6">
    <source>
        <dbReference type="SAM" id="MobiDB-lite"/>
    </source>
</evidence>
<dbReference type="OrthoDB" id="7298605at2"/>
<feature type="compositionally biased region" description="Basic and acidic residues" evidence="6">
    <location>
        <begin position="88"/>
        <end position="107"/>
    </location>
</feature>
<keyword evidence="2" id="KW-0229">DNA integration</keyword>
<dbReference type="InterPro" id="IPR002104">
    <property type="entry name" value="Integrase_catalytic"/>
</dbReference>
<evidence type="ECO:0000256" key="3">
    <source>
        <dbReference type="ARBA" id="ARBA00023125"/>
    </source>
</evidence>
<keyword evidence="4" id="KW-0233">DNA recombination</keyword>
<dbReference type="InterPro" id="IPR050808">
    <property type="entry name" value="Phage_Integrase"/>
</dbReference>
<dbReference type="Pfam" id="PF22022">
    <property type="entry name" value="Phage_int_M"/>
    <property type="match status" value="1"/>
</dbReference>
<dbReference type="PROSITE" id="PS51898">
    <property type="entry name" value="TYR_RECOMBINASE"/>
    <property type="match status" value="1"/>
</dbReference>
<dbReference type="Pfam" id="PF13356">
    <property type="entry name" value="Arm-DNA-bind_3"/>
    <property type="match status" value="1"/>
</dbReference>
<dbReference type="InterPro" id="IPR010998">
    <property type="entry name" value="Integrase_recombinase_N"/>
</dbReference>
<evidence type="ECO:0000256" key="4">
    <source>
        <dbReference type="ARBA" id="ARBA00023172"/>
    </source>
</evidence>
<dbReference type="InterPro" id="IPR044068">
    <property type="entry name" value="CB"/>
</dbReference>
<evidence type="ECO:0000256" key="2">
    <source>
        <dbReference type="ARBA" id="ARBA00022908"/>
    </source>
</evidence>
<dbReference type="InterPro" id="IPR025166">
    <property type="entry name" value="Integrase_DNA_bind_dom"/>
</dbReference>
<dbReference type="Proteomes" id="UP000253226">
    <property type="component" value="Unassembled WGS sequence"/>
</dbReference>
<feature type="domain" description="Core-binding (CB)" evidence="8">
    <location>
        <begin position="115"/>
        <end position="192"/>
    </location>
</feature>
<dbReference type="InterPro" id="IPR038488">
    <property type="entry name" value="Integrase_DNA-bd_sf"/>
</dbReference>
<organism evidence="9 10">
    <name type="scientific">Thalassospira profundimaris</name>
    <dbReference type="NCBI Taxonomy" id="502049"/>
    <lineage>
        <taxon>Bacteria</taxon>
        <taxon>Pseudomonadati</taxon>
        <taxon>Pseudomonadota</taxon>
        <taxon>Alphaproteobacteria</taxon>
        <taxon>Rhodospirillales</taxon>
        <taxon>Thalassospiraceae</taxon>
        <taxon>Thalassospira</taxon>
    </lineage>
</organism>
<dbReference type="PROSITE" id="PS51900">
    <property type="entry name" value="CB"/>
    <property type="match status" value="1"/>
</dbReference>